<dbReference type="EMBL" id="VDFM01000011">
    <property type="protein sequence ID" value="MQS53044.1"/>
    <property type="molecule type" value="Genomic_DNA"/>
</dbReference>
<name>A0A5P0ZIZ7_9LACO</name>
<dbReference type="PANTHER" id="PTHR22946">
    <property type="entry name" value="DIENELACTONE HYDROLASE DOMAIN-CONTAINING PROTEIN-RELATED"/>
    <property type="match status" value="1"/>
</dbReference>
<dbReference type="Pfam" id="PF12146">
    <property type="entry name" value="Hydrolase_4"/>
    <property type="match status" value="1"/>
</dbReference>
<dbReference type="GO" id="GO:0006508">
    <property type="term" value="P:proteolysis"/>
    <property type="evidence" value="ECO:0007669"/>
    <property type="project" value="InterPro"/>
</dbReference>
<dbReference type="GO" id="GO:0052689">
    <property type="term" value="F:carboxylic ester hydrolase activity"/>
    <property type="evidence" value="ECO:0007669"/>
    <property type="project" value="UniProtKB-ARBA"/>
</dbReference>
<evidence type="ECO:0000259" key="3">
    <source>
        <dbReference type="Pfam" id="PF00561"/>
    </source>
</evidence>
<accession>A0A5P0ZIZ7</accession>
<dbReference type="InterPro" id="IPR050261">
    <property type="entry name" value="FrsA_esterase"/>
</dbReference>
<gene>
    <name evidence="5" type="ORF">FHL02_08425</name>
</gene>
<dbReference type="AlphaFoldDB" id="A0A5P0ZIZ7"/>
<evidence type="ECO:0000256" key="1">
    <source>
        <dbReference type="ARBA" id="ARBA00022801"/>
    </source>
</evidence>
<evidence type="ECO:0000313" key="6">
    <source>
        <dbReference type="Proteomes" id="UP000380386"/>
    </source>
</evidence>
<protein>
    <submittedName>
        <fullName evidence="5">Alpha/beta hydrolase</fullName>
    </submittedName>
</protein>
<comment type="caution">
    <text evidence="5">The sequence shown here is derived from an EMBL/GenBank/DDBJ whole genome shotgun (WGS) entry which is preliminary data.</text>
</comment>
<dbReference type="InterPro" id="IPR000073">
    <property type="entry name" value="AB_hydrolase_1"/>
</dbReference>
<dbReference type="SUPFAM" id="SSF53474">
    <property type="entry name" value="alpha/beta-Hydrolases"/>
    <property type="match status" value="1"/>
</dbReference>
<comment type="similarity">
    <text evidence="2">Belongs to the AB hydrolase superfamily. FUS2 hydrolase family.</text>
</comment>
<dbReference type="Proteomes" id="UP000380386">
    <property type="component" value="Unassembled WGS sequence"/>
</dbReference>
<dbReference type="PANTHER" id="PTHR22946:SF9">
    <property type="entry name" value="POLYKETIDE TRANSFERASE AF380"/>
    <property type="match status" value="1"/>
</dbReference>
<keyword evidence="1 5" id="KW-0378">Hydrolase</keyword>
<evidence type="ECO:0000259" key="4">
    <source>
        <dbReference type="Pfam" id="PF12146"/>
    </source>
</evidence>
<dbReference type="Pfam" id="PF00561">
    <property type="entry name" value="Abhydrolase_1"/>
    <property type="match status" value="1"/>
</dbReference>
<dbReference type="GO" id="GO:0008236">
    <property type="term" value="F:serine-type peptidase activity"/>
    <property type="evidence" value="ECO:0007669"/>
    <property type="project" value="InterPro"/>
</dbReference>
<organism evidence="5 6">
    <name type="scientific">Companilactobacillus mishanensis</name>
    <dbReference type="NCBI Taxonomy" id="2486008"/>
    <lineage>
        <taxon>Bacteria</taxon>
        <taxon>Bacillati</taxon>
        <taxon>Bacillota</taxon>
        <taxon>Bacilli</taxon>
        <taxon>Lactobacillales</taxon>
        <taxon>Lactobacillaceae</taxon>
        <taxon>Companilactobacillus</taxon>
    </lineage>
</organism>
<feature type="domain" description="Serine aminopeptidase S33" evidence="4">
    <location>
        <begin position="31"/>
        <end position="170"/>
    </location>
</feature>
<evidence type="ECO:0000313" key="5">
    <source>
        <dbReference type="EMBL" id="MQS53044.1"/>
    </source>
</evidence>
<dbReference type="RefSeq" id="WP_153383579.1">
    <property type="nucleotide sequence ID" value="NZ_VDFM01000011.1"/>
</dbReference>
<reference evidence="5 6" key="1">
    <citation type="journal article" date="2019" name="Syst. Appl. Microbiol.">
        <title>Polyphasic characterization of two novel Lactobacillus spp. isolated from blown salami packages: Description of Lactobacillus halodurans sp. nov. and Lactobacillus salsicarnum sp. nov.</title>
        <authorList>
            <person name="Schuster J.A."/>
            <person name="Klingl A."/>
            <person name="Vogel R.F."/>
            <person name="Ehrmann M.A."/>
        </authorList>
    </citation>
    <scope>NUCLEOTIDE SEQUENCE [LARGE SCALE GENOMIC DNA]</scope>
    <source>
        <strain evidence="5 6">TMW 1.2118</strain>
    </source>
</reference>
<dbReference type="InterPro" id="IPR029058">
    <property type="entry name" value="AB_hydrolase_fold"/>
</dbReference>
<evidence type="ECO:0000256" key="2">
    <source>
        <dbReference type="ARBA" id="ARBA00038115"/>
    </source>
</evidence>
<dbReference type="InterPro" id="IPR022742">
    <property type="entry name" value="Hydrolase_4"/>
</dbReference>
<proteinExistence type="inferred from homology"/>
<dbReference type="OrthoDB" id="9780269at2"/>
<dbReference type="Gene3D" id="3.40.50.1820">
    <property type="entry name" value="alpha/beta hydrolase"/>
    <property type="match status" value="1"/>
</dbReference>
<sequence>MSSKNIVEEYRVTEGSRFVYMRTIRQKSLTEPAPTMIFSHGLGETHKYLMDYANHFAEKGYVCVVFDFCGGGDMSRSSGKTSRMSIFTEQEDLETIIGFTQSLKYVDNRHIILVGASQGGAVSAMVADEIPNEIESLVLMYPAFNIPYSARKTYATVDAIPDHVFQWVDLGKVYFEKLLDYEIYDHIANFEKPVLIIHGDQDKIVPIRYSERAENVYKNVELKVIEGSGHGFYEDDRNVSMQLFDDFISKLK</sequence>
<feature type="domain" description="AB hydrolase-1" evidence="3">
    <location>
        <begin position="187"/>
        <end position="235"/>
    </location>
</feature>